<dbReference type="AlphaFoldDB" id="A0A371IQB9"/>
<protein>
    <submittedName>
        <fullName evidence="2">DUF2140 domain-containing protein</fullName>
    </submittedName>
</protein>
<comment type="caution">
    <text evidence="2">The sequence shown here is derived from an EMBL/GenBank/DDBJ whole genome shotgun (WGS) entry which is preliminary data.</text>
</comment>
<proteinExistence type="predicted"/>
<name>A0A371IQB9_9FIRM</name>
<dbReference type="RefSeq" id="WP_095405167.1">
    <property type="nucleotide sequence ID" value="NZ_NOJZ02000031.1"/>
</dbReference>
<keyword evidence="1" id="KW-1133">Transmembrane helix</keyword>
<evidence type="ECO:0000256" key="1">
    <source>
        <dbReference type="SAM" id="Phobius"/>
    </source>
</evidence>
<reference evidence="2 3" key="1">
    <citation type="journal article" date="2017" name="Genome Announc.">
        <title>Draft Genome Sequence of Romboutsia maritimum sp. nov. Strain CCRI-22766(T), Isolated from Coastal Estuarine Mud.</title>
        <authorList>
            <person name="Maheux A.F."/>
            <person name="Boudreau D.K."/>
            <person name="Berube E."/>
            <person name="Boissinot M."/>
            <person name="Raymond F."/>
            <person name="Brodeur S."/>
            <person name="Corbeil J."/>
            <person name="Brightwell G."/>
            <person name="Broda D."/>
            <person name="Omar R.F."/>
            <person name="Bergeron M.G."/>
        </authorList>
    </citation>
    <scope>NUCLEOTIDE SEQUENCE [LARGE SCALE GENOMIC DNA]</scope>
    <source>
        <strain evidence="2 3">CCRI-22766</strain>
    </source>
</reference>
<dbReference type="Proteomes" id="UP000243494">
    <property type="component" value="Unassembled WGS sequence"/>
</dbReference>
<feature type="transmembrane region" description="Helical" evidence="1">
    <location>
        <begin position="7"/>
        <end position="26"/>
    </location>
</feature>
<gene>
    <name evidence="2" type="ORF">CHF27_012100</name>
</gene>
<evidence type="ECO:0000313" key="3">
    <source>
        <dbReference type="Proteomes" id="UP000243494"/>
    </source>
</evidence>
<accession>A0A371IQB9</accession>
<keyword evidence="1" id="KW-0812">Transmembrane</keyword>
<keyword evidence="3" id="KW-1185">Reference proteome</keyword>
<dbReference type="OrthoDB" id="1756498at2"/>
<sequence>MNKLTKVIITIFVILAIIIGVGYYLIKPEKNMNVSTNYKMVTTEELLRGSFIDNFELEKNPLRLKGQLSVSNEEFRDIIYTIMSKHNIDNLKYTDIKIKDDVIHAIGPYKVFGVIDSNYEVELIPKIKNNNLTITLTNFKIGKIKIKDSMLAKAMTSYKDKLPFEVNDNIITIDKSYTEPLTLNDIKIKENNIILQVGVKVHNILDFIKKYNIQLSI</sequence>
<organism evidence="2 3">
    <name type="scientific">Romboutsia maritimum</name>
    <dbReference type="NCBI Taxonomy" id="2020948"/>
    <lineage>
        <taxon>Bacteria</taxon>
        <taxon>Bacillati</taxon>
        <taxon>Bacillota</taxon>
        <taxon>Clostridia</taxon>
        <taxon>Peptostreptococcales</taxon>
        <taxon>Peptostreptococcaceae</taxon>
        <taxon>Romboutsia</taxon>
    </lineage>
</organism>
<dbReference type="EMBL" id="NOJZ02000031">
    <property type="protein sequence ID" value="RDY22680.1"/>
    <property type="molecule type" value="Genomic_DNA"/>
</dbReference>
<evidence type="ECO:0000313" key="2">
    <source>
        <dbReference type="EMBL" id="RDY22680.1"/>
    </source>
</evidence>
<keyword evidence="1" id="KW-0472">Membrane</keyword>